<name>A0A6A5SIE0_9PLEO</name>
<dbReference type="OrthoDB" id="3786037at2759"/>
<proteinExistence type="predicted"/>
<sequence length="259" mass="28326">MACMLFNCCVLLVVHLRAKLVFGKAASRVLASREKALGGASLDTHIVIAHANADEINVLCGYSSHLNSLTNMHIRINSFRFVLRESRCLVISLVVQGAALVSSVGNGTKQGLGSIIWLALYLILNGSASVLDKALTGNNVFAHQPGTASNLPSMVFSGRKAALAFVAHLPVIGKADKWAWTDIFMPNKERWRTWEAEMNNCRPYLDAKSATEEERLLRSISSHNRITLIEVKKAYNSPKFAKRLATYMTDVGLGSVSQP</sequence>
<evidence type="ECO:0000256" key="1">
    <source>
        <dbReference type="SAM" id="SignalP"/>
    </source>
</evidence>
<gene>
    <name evidence="2" type="ORF">EJ02DRAFT_497088</name>
</gene>
<evidence type="ECO:0000313" key="3">
    <source>
        <dbReference type="Proteomes" id="UP000800038"/>
    </source>
</evidence>
<accession>A0A6A5SIE0</accession>
<keyword evidence="3" id="KW-1185">Reference proteome</keyword>
<dbReference type="EMBL" id="ML976081">
    <property type="protein sequence ID" value="KAF1939450.1"/>
    <property type="molecule type" value="Genomic_DNA"/>
</dbReference>
<keyword evidence="1" id="KW-0732">Signal</keyword>
<organism evidence="2 3">
    <name type="scientific">Clathrospora elynae</name>
    <dbReference type="NCBI Taxonomy" id="706981"/>
    <lineage>
        <taxon>Eukaryota</taxon>
        <taxon>Fungi</taxon>
        <taxon>Dikarya</taxon>
        <taxon>Ascomycota</taxon>
        <taxon>Pezizomycotina</taxon>
        <taxon>Dothideomycetes</taxon>
        <taxon>Pleosporomycetidae</taxon>
        <taxon>Pleosporales</taxon>
        <taxon>Diademaceae</taxon>
        <taxon>Clathrospora</taxon>
    </lineage>
</organism>
<reference evidence="2" key="1">
    <citation type="journal article" date="2020" name="Stud. Mycol.">
        <title>101 Dothideomycetes genomes: a test case for predicting lifestyles and emergence of pathogens.</title>
        <authorList>
            <person name="Haridas S."/>
            <person name="Albert R."/>
            <person name="Binder M."/>
            <person name="Bloem J."/>
            <person name="Labutti K."/>
            <person name="Salamov A."/>
            <person name="Andreopoulos B."/>
            <person name="Baker S."/>
            <person name="Barry K."/>
            <person name="Bills G."/>
            <person name="Bluhm B."/>
            <person name="Cannon C."/>
            <person name="Castanera R."/>
            <person name="Culley D."/>
            <person name="Daum C."/>
            <person name="Ezra D."/>
            <person name="Gonzalez J."/>
            <person name="Henrissat B."/>
            <person name="Kuo A."/>
            <person name="Liang C."/>
            <person name="Lipzen A."/>
            <person name="Lutzoni F."/>
            <person name="Magnuson J."/>
            <person name="Mondo S."/>
            <person name="Nolan M."/>
            <person name="Ohm R."/>
            <person name="Pangilinan J."/>
            <person name="Park H.-J."/>
            <person name="Ramirez L."/>
            <person name="Alfaro M."/>
            <person name="Sun H."/>
            <person name="Tritt A."/>
            <person name="Yoshinaga Y."/>
            <person name="Zwiers L.-H."/>
            <person name="Turgeon B."/>
            <person name="Goodwin S."/>
            <person name="Spatafora J."/>
            <person name="Crous P."/>
            <person name="Grigoriev I."/>
        </authorList>
    </citation>
    <scope>NUCLEOTIDE SEQUENCE</scope>
    <source>
        <strain evidence="2">CBS 161.51</strain>
    </source>
</reference>
<dbReference type="Proteomes" id="UP000800038">
    <property type="component" value="Unassembled WGS sequence"/>
</dbReference>
<dbReference type="AlphaFoldDB" id="A0A6A5SIE0"/>
<evidence type="ECO:0000313" key="2">
    <source>
        <dbReference type="EMBL" id="KAF1939450.1"/>
    </source>
</evidence>
<protein>
    <submittedName>
        <fullName evidence="2">Uncharacterized protein</fullName>
    </submittedName>
</protein>
<feature type="chain" id="PRO_5025470719" evidence="1">
    <location>
        <begin position="24"/>
        <end position="259"/>
    </location>
</feature>
<feature type="signal peptide" evidence="1">
    <location>
        <begin position="1"/>
        <end position="23"/>
    </location>
</feature>